<name>K1REA2_MAGGI</name>
<dbReference type="AlphaFoldDB" id="K1REA2"/>
<dbReference type="HOGENOM" id="CLU_763437_0_0_1"/>
<dbReference type="InParanoid" id="K1REA2"/>
<evidence type="ECO:0000313" key="1">
    <source>
        <dbReference type="EMBL" id="EKC32426.1"/>
    </source>
</evidence>
<protein>
    <submittedName>
        <fullName evidence="1">Uncharacterized protein</fullName>
    </submittedName>
</protein>
<accession>K1REA2</accession>
<proteinExistence type="predicted"/>
<dbReference type="EMBL" id="JH818393">
    <property type="protein sequence ID" value="EKC32426.1"/>
    <property type="molecule type" value="Genomic_DNA"/>
</dbReference>
<organism evidence="1">
    <name type="scientific">Magallana gigas</name>
    <name type="common">Pacific oyster</name>
    <name type="synonym">Crassostrea gigas</name>
    <dbReference type="NCBI Taxonomy" id="29159"/>
    <lineage>
        <taxon>Eukaryota</taxon>
        <taxon>Metazoa</taxon>
        <taxon>Spiralia</taxon>
        <taxon>Lophotrochozoa</taxon>
        <taxon>Mollusca</taxon>
        <taxon>Bivalvia</taxon>
        <taxon>Autobranchia</taxon>
        <taxon>Pteriomorphia</taxon>
        <taxon>Ostreida</taxon>
        <taxon>Ostreoidea</taxon>
        <taxon>Ostreidae</taxon>
        <taxon>Magallana</taxon>
    </lineage>
</organism>
<reference evidence="1" key="1">
    <citation type="journal article" date="2012" name="Nature">
        <title>The oyster genome reveals stress adaptation and complexity of shell formation.</title>
        <authorList>
            <person name="Zhang G."/>
            <person name="Fang X."/>
            <person name="Guo X."/>
            <person name="Li L."/>
            <person name="Luo R."/>
            <person name="Xu F."/>
            <person name="Yang P."/>
            <person name="Zhang L."/>
            <person name="Wang X."/>
            <person name="Qi H."/>
            <person name="Xiong Z."/>
            <person name="Que H."/>
            <person name="Xie Y."/>
            <person name="Holland P.W."/>
            <person name="Paps J."/>
            <person name="Zhu Y."/>
            <person name="Wu F."/>
            <person name="Chen Y."/>
            <person name="Wang J."/>
            <person name="Peng C."/>
            <person name="Meng J."/>
            <person name="Yang L."/>
            <person name="Liu J."/>
            <person name="Wen B."/>
            <person name="Zhang N."/>
            <person name="Huang Z."/>
            <person name="Zhu Q."/>
            <person name="Feng Y."/>
            <person name="Mount A."/>
            <person name="Hedgecock D."/>
            <person name="Xu Z."/>
            <person name="Liu Y."/>
            <person name="Domazet-Loso T."/>
            <person name="Du Y."/>
            <person name="Sun X."/>
            <person name="Zhang S."/>
            <person name="Liu B."/>
            <person name="Cheng P."/>
            <person name="Jiang X."/>
            <person name="Li J."/>
            <person name="Fan D."/>
            <person name="Wang W."/>
            <person name="Fu W."/>
            <person name="Wang T."/>
            <person name="Wang B."/>
            <person name="Zhang J."/>
            <person name="Peng Z."/>
            <person name="Li Y."/>
            <person name="Li N."/>
            <person name="Wang J."/>
            <person name="Chen M."/>
            <person name="He Y."/>
            <person name="Tan F."/>
            <person name="Song X."/>
            <person name="Zheng Q."/>
            <person name="Huang R."/>
            <person name="Yang H."/>
            <person name="Du X."/>
            <person name="Chen L."/>
            <person name="Yang M."/>
            <person name="Gaffney P.M."/>
            <person name="Wang S."/>
            <person name="Luo L."/>
            <person name="She Z."/>
            <person name="Ming Y."/>
            <person name="Huang W."/>
            <person name="Zhang S."/>
            <person name="Huang B."/>
            <person name="Zhang Y."/>
            <person name="Qu T."/>
            <person name="Ni P."/>
            <person name="Miao G."/>
            <person name="Wang J."/>
            <person name="Wang Q."/>
            <person name="Steinberg C.E."/>
            <person name="Wang H."/>
            <person name="Li N."/>
            <person name="Qian L."/>
            <person name="Zhang G."/>
            <person name="Li Y."/>
            <person name="Yang H."/>
            <person name="Liu X."/>
            <person name="Wang J."/>
            <person name="Yin Y."/>
            <person name="Wang J."/>
        </authorList>
    </citation>
    <scope>NUCLEOTIDE SEQUENCE [LARGE SCALE GENOMIC DNA]</scope>
    <source>
        <strain evidence="1">05x7-T-G4-1.051#20</strain>
    </source>
</reference>
<gene>
    <name evidence="1" type="ORF">CGI_10006869</name>
</gene>
<sequence>MKTLMTSVGILACLLLIKSAESVIPPYLQRQLQREQAVVHRFRPTAARCCRVGQRTARKMMSCSLYSSQRILNSVHTAGGEVQSGNLDTFLSKITQCAVSFSMSFEKCCVNKENFLKEIRMCRRRYTERSFRAKCIKIAKAKYRHTKDLNLRELRLVAEHLRYNDCLKLISSLHHQEFFIKKEEIVPEKSNKSCLYLLLKWDRTEGRGKMFNDLPLRLRQLGHVSLAEKLSKVVYHEKAFNLKQSFNDEPYKKMIHEDSFLLDNDKVQRVVHAKTPEDSGNLMAVLWIVTGTVFFLILLRLLFRQFCPGAFAAFCRKTAPQPVTDGCEFCCGEIGRFFSRFKKLYRRYVIGIHIEDGVLDEEV</sequence>